<reference evidence="15" key="1">
    <citation type="submission" date="2009-05" db="EMBL/GenBank/DDBJ databases">
        <title>Complete sequence of Tolumonas auensis DSM 9187.</title>
        <authorList>
            <consortium name="US DOE Joint Genome Institute"/>
            <person name="Lucas S."/>
            <person name="Copeland A."/>
            <person name="Lapidus A."/>
            <person name="Glavina del Rio T."/>
            <person name="Tice H."/>
            <person name="Bruce D."/>
            <person name="Goodwin L."/>
            <person name="Pitluck S."/>
            <person name="Chertkov O."/>
            <person name="Brettin T."/>
            <person name="Detter J.C."/>
            <person name="Han C."/>
            <person name="Larimer F."/>
            <person name="Land M."/>
            <person name="Hauser L."/>
            <person name="Kyrpides N."/>
            <person name="Mikhailova N."/>
            <person name="Spring S."/>
            <person name="Beller H."/>
        </authorList>
    </citation>
    <scope>NUCLEOTIDE SEQUENCE [LARGE SCALE GENOMIC DNA]</scope>
    <source>
        <strain evidence="15">DSM 9187 / TA4</strain>
    </source>
</reference>
<feature type="site" description="Interacts with tRNA; defines subfamily-specific binding signature" evidence="9">
    <location>
        <position position="47"/>
    </location>
</feature>
<feature type="site" description="Interacts with tRNA" evidence="9">
    <location>
        <position position="188"/>
    </location>
</feature>
<evidence type="ECO:0000256" key="2">
    <source>
        <dbReference type="ARBA" id="ARBA00022555"/>
    </source>
</evidence>
<keyword evidence="3 9" id="KW-0285">Flavoprotein</keyword>
<dbReference type="STRING" id="595494.Tola_1439"/>
<dbReference type="HOGENOM" id="CLU_013299_0_4_6"/>
<feature type="domain" description="DUS-like FMN-binding" evidence="13">
    <location>
        <begin position="16"/>
        <end position="275"/>
    </location>
</feature>
<dbReference type="PIRSF" id="PIRSF006621">
    <property type="entry name" value="Dus"/>
    <property type="match status" value="1"/>
</dbReference>
<dbReference type="InterPro" id="IPR032886">
    <property type="entry name" value="DusC"/>
</dbReference>
<gene>
    <name evidence="9" type="primary">dusC</name>
    <name evidence="14" type="ordered locus">Tola_1439</name>
</gene>
<keyword evidence="5 9" id="KW-0819">tRNA processing</keyword>
<feature type="site" description="Interacts with tRNA" evidence="9">
    <location>
        <position position="107"/>
    </location>
</feature>
<comment type="similarity">
    <text evidence="10">Belongs to the dus family.</text>
</comment>
<evidence type="ECO:0000259" key="13">
    <source>
        <dbReference type="Pfam" id="PF01207"/>
    </source>
</evidence>
<comment type="caution">
    <text evidence="9">Lacks conserved residue(s) required for the propagation of feature annotation.</text>
</comment>
<sequence>MSSPLSSLTVSPGRVILAPMEGVLDSLLREILTAVNHYDLCVTEFVRVVDQLLTRKTLYRLCPELLHGGKTTSGTPVRVQLLGQHPQWLAENAVLATELGSPGIDINFGCPARRVNNSCGGAALLKEPESIYRILRTVRDALPAEQLLSAKVRLGWSSPDECHEIIDAVIQGGAGELAIHARTKEDGYKADAIKWEWINTLRPKINIPLIANGEIWNAADAMRCRQITGCNDLMVGRGALQLPNLGAVIAKNATAMMWSEVMGLLLQYADAALQQPRSDYLPSRLKQWLVFLKQQYPEAAELFMSIRTVHDTSAFVEQLNAAKTKRA</sequence>
<evidence type="ECO:0000256" key="12">
    <source>
        <dbReference type="PIRSR" id="PIRSR006621-2"/>
    </source>
</evidence>
<dbReference type="PANTHER" id="PTHR11082:SF26">
    <property type="entry name" value="TRNA-DIHYDROURIDINE(16) SYNTHASE"/>
    <property type="match status" value="1"/>
</dbReference>
<comment type="similarity">
    <text evidence="9">Belongs to the Dus family. DusC subfamily.</text>
</comment>
<keyword evidence="4 9" id="KW-0288">FMN</keyword>
<comment type="cofactor">
    <cofactor evidence="1 9 10 12">
        <name>FMN</name>
        <dbReference type="ChEBI" id="CHEBI:58210"/>
    </cofactor>
</comment>
<dbReference type="CDD" id="cd02801">
    <property type="entry name" value="DUS_like_FMN"/>
    <property type="match status" value="1"/>
</dbReference>
<feature type="site" description="Interacts with tRNA; defines subfamily-specific binding signature" evidence="9">
    <location>
        <position position="284"/>
    </location>
</feature>
<keyword evidence="2 9" id="KW-0820">tRNA-binding</keyword>
<dbReference type="KEGG" id="tau:Tola_1439"/>
<evidence type="ECO:0000256" key="6">
    <source>
        <dbReference type="ARBA" id="ARBA00022857"/>
    </source>
</evidence>
<evidence type="ECO:0000256" key="9">
    <source>
        <dbReference type="HAMAP-Rule" id="MF_02043"/>
    </source>
</evidence>
<keyword evidence="6 9" id="KW-0521">NADP</keyword>
<proteinExistence type="inferred from homology"/>
<dbReference type="InterPro" id="IPR035587">
    <property type="entry name" value="DUS-like_FMN-bd"/>
</dbReference>
<protein>
    <recommendedName>
        <fullName evidence="9">tRNA-dihydrouridine(16) synthase</fullName>
        <ecNumber evidence="9">1.3.1.-</ecNumber>
    </recommendedName>
    <alternativeName>
        <fullName evidence="9">U16-specific dihydrouridine synthase</fullName>
        <shortName evidence="9">U16-specific Dus</shortName>
    </alternativeName>
    <alternativeName>
        <fullName evidence="9">tRNA-dihydrouridine synthase C</fullName>
    </alternativeName>
</protein>
<accession>C4LEN7</accession>
<feature type="site" description="Interacts with tRNA; defines subfamily-specific binding signature" evidence="9">
    <location>
        <position position="286"/>
    </location>
</feature>
<evidence type="ECO:0000256" key="5">
    <source>
        <dbReference type="ARBA" id="ARBA00022694"/>
    </source>
</evidence>
<dbReference type="GO" id="GO:0000049">
    <property type="term" value="F:tRNA binding"/>
    <property type="evidence" value="ECO:0007669"/>
    <property type="project" value="UniProtKB-UniRule"/>
</dbReference>
<comment type="catalytic activity">
    <reaction evidence="9">
        <text>5,6-dihydrouridine(16) in tRNA + NADP(+) = uridine(16) in tRNA + NADPH + H(+)</text>
        <dbReference type="Rhea" id="RHEA:53376"/>
        <dbReference type="Rhea" id="RHEA-COMP:13543"/>
        <dbReference type="Rhea" id="RHEA-COMP:13544"/>
        <dbReference type="ChEBI" id="CHEBI:15378"/>
        <dbReference type="ChEBI" id="CHEBI:57783"/>
        <dbReference type="ChEBI" id="CHEBI:58349"/>
        <dbReference type="ChEBI" id="CHEBI:65315"/>
        <dbReference type="ChEBI" id="CHEBI:74443"/>
    </reaction>
</comment>
<dbReference type="GO" id="GO:0102262">
    <property type="term" value="F:tRNA-dihydrouridine16 synthase activity"/>
    <property type="evidence" value="ECO:0007669"/>
    <property type="project" value="RHEA"/>
</dbReference>
<dbReference type="PROSITE" id="PS01136">
    <property type="entry name" value="UPF0034"/>
    <property type="match status" value="1"/>
</dbReference>
<dbReference type="Gene3D" id="3.20.20.70">
    <property type="entry name" value="Aldolase class I"/>
    <property type="match status" value="1"/>
</dbReference>
<feature type="binding site" evidence="9 12">
    <location>
        <begin position="236"/>
        <end position="237"/>
    </location>
    <ligand>
        <name>FMN</name>
        <dbReference type="ChEBI" id="CHEBI:58210"/>
    </ligand>
</feature>
<dbReference type="Pfam" id="PF01207">
    <property type="entry name" value="Dus"/>
    <property type="match status" value="1"/>
</dbReference>
<dbReference type="PANTHER" id="PTHR11082">
    <property type="entry name" value="TRNA-DIHYDROURIDINE SYNTHASE"/>
    <property type="match status" value="1"/>
</dbReference>
<evidence type="ECO:0000313" key="14">
    <source>
        <dbReference type="EMBL" id="ACQ93054.1"/>
    </source>
</evidence>
<keyword evidence="8 9" id="KW-0560">Oxidoreductase</keyword>
<feature type="binding site" evidence="12">
    <location>
        <position position="180"/>
    </location>
    <ligand>
        <name>FMN</name>
        <dbReference type="ChEBI" id="CHEBI:58210"/>
    </ligand>
</feature>
<dbReference type="RefSeq" id="WP_015878526.1">
    <property type="nucleotide sequence ID" value="NC_012691.1"/>
</dbReference>
<evidence type="ECO:0000256" key="7">
    <source>
        <dbReference type="ARBA" id="ARBA00022884"/>
    </source>
</evidence>
<evidence type="ECO:0000256" key="3">
    <source>
        <dbReference type="ARBA" id="ARBA00022630"/>
    </source>
</evidence>
<dbReference type="OrthoDB" id="5289281at2"/>
<keyword evidence="12" id="KW-0547">Nucleotide-binding</keyword>
<keyword evidence="7 9" id="KW-0694">RNA-binding</keyword>
<dbReference type="NCBIfam" id="NF007838">
    <property type="entry name" value="PRK10550.1"/>
    <property type="match status" value="1"/>
</dbReference>
<evidence type="ECO:0000256" key="8">
    <source>
        <dbReference type="ARBA" id="ARBA00023002"/>
    </source>
</evidence>
<organism evidence="14 15">
    <name type="scientific">Tolumonas auensis (strain DSM 9187 / NBRC 110442 / TA 4)</name>
    <dbReference type="NCBI Taxonomy" id="595494"/>
    <lineage>
        <taxon>Bacteria</taxon>
        <taxon>Pseudomonadati</taxon>
        <taxon>Pseudomonadota</taxon>
        <taxon>Gammaproteobacteria</taxon>
        <taxon>Aeromonadales</taxon>
        <taxon>Aeromonadaceae</taxon>
        <taxon>Tolumonas</taxon>
    </lineage>
</organism>
<reference evidence="14 15" key="2">
    <citation type="journal article" date="2011" name="Stand. Genomic Sci.">
        <title>Complete genome sequence of Tolumonas auensis type strain (TA 4).</title>
        <authorList>
            <person name="Chertkov O."/>
            <person name="Copeland A."/>
            <person name="Lucas S."/>
            <person name="Lapidus A."/>
            <person name="Berry K.W."/>
            <person name="Detter J.C."/>
            <person name="Del Rio T.G."/>
            <person name="Hammon N."/>
            <person name="Dalin E."/>
            <person name="Tice H."/>
            <person name="Pitluck S."/>
            <person name="Richardson P."/>
            <person name="Bruce D."/>
            <person name="Goodwin L."/>
            <person name="Han C."/>
            <person name="Tapia R."/>
            <person name="Saunders E."/>
            <person name="Schmutz J."/>
            <person name="Brettin T."/>
            <person name="Larimer F."/>
            <person name="Land M."/>
            <person name="Hauser L."/>
            <person name="Spring S."/>
            <person name="Rohde M."/>
            <person name="Kyrpides N.C."/>
            <person name="Ivanova N."/>
            <person name="Goker M."/>
            <person name="Beller H.R."/>
            <person name="Klenk H.P."/>
            <person name="Woyke T."/>
        </authorList>
    </citation>
    <scope>NUCLEOTIDE SEQUENCE [LARGE SCALE GENOMIC DNA]</scope>
    <source>
        <strain evidence="15">DSM 9187 / TA4</strain>
    </source>
</reference>
<dbReference type="GO" id="GO:0050660">
    <property type="term" value="F:flavin adenine dinucleotide binding"/>
    <property type="evidence" value="ECO:0007669"/>
    <property type="project" value="InterPro"/>
</dbReference>
<dbReference type="InterPro" id="IPR042270">
    <property type="entry name" value="DusC_C"/>
</dbReference>
<dbReference type="InterPro" id="IPR001269">
    <property type="entry name" value="DUS_fam"/>
</dbReference>
<dbReference type="GO" id="GO:0010181">
    <property type="term" value="F:FMN binding"/>
    <property type="evidence" value="ECO:0007669"/>
    <property type="project" value="UniProtKB-UniRule"/>
</dbReference>
<evidence type="ECO:0000256" key="1">
    <source>
        <dbReference type="ARBA" id="ARBA00001917"/>
    </source>
</evidence>
<feature type="binding site" evidence="9 12">
    <location>
        <position position="151"/>
    </location>
    <ligand>
        <name>FMN</name>
        <dbReference type="ChEBI" id="CHEBI:58210"/>
    </ligand>
</feature>
<evidence type="ECO:0000313" key="15">
    <source>
        <dbReference type="Proteomes" id="UP000009073"/>
    </source>
</evidence>
<dbReference type="eggNOG" id="COG0042">
    <property type="taxonomic scope" value="Bacteria"/>
</dbReference>
<dbReference type="EMBL" id="CP001616">
    <property type="protein sequence ID" value="ACQ93054.1"/>
    <property type="molecule type" value="Genomic_DNA"/>
</dbReference>
<evidence type="ECO:0000256" key="11">
    <source>
        <dbReference type="PIRSR" id="PIRSR006621-1"/>
    </source>
</evidence>
<dbReference type="EC" id="1.3.1.-" evidence="9"/>
<evidence type="ECO:0000256" key="10">
    <source>
        <dbReference type="PIRNR" id="PIRNR006621"/>
    </source>
</evidence>
<dbReference type="SUPFAM" id="SSF51395">
    <property type="entry name" value="FMN-linked oxidoreductases"/>
    <property type="match status" value="1"/>
</dbReference>
<dbReference type="AlphaFoldDB" id="C4LEN7"/>
<dbReference type="InterPro" id="IPR013785">
    <property type="entry name" value="Aldolase_TIM"/>
</dbReference>
<dbReference type="HAMAP" id="MF_02043">
    <property type="entry name" value="DusC_subfam"/>
    <property type="match status" value="1"/>
</dbReference>
<dbReference type="Gene3D" id="1.20.225.30">
    <property type="entry name" value="Dihydrouridine synthase, C-terminal recognition domain"/>
    <property type="match status" value="1"/>
</dbReference>
<feature type="site" description="Interacts with tRNA; defines subfamily-specific binding signature" evidence="9">
    <location>
        <position position="307"/>
    </location>
</feature>
<comment type="function">
    <text evidence="9">Catalyzes the synthesis of 5,6-dihydrouridine (D), a modified base found in the D-loop of most tRNAs, via the reduction of the C5-C6 double bond in target uridines. Specifically modifies U16 in tRNAs.</text>
</comment>
<dbReference type="InterPro" id="IPR018517">
    <property type="entry name" value="tRNA_hU_synthase_CS"/>
</dbReference>
<name>C4LEN7_TOLAT</name>
<evidence type="ECO:0000256" key="4">
    <source>
        <dbReference type="ARBA" id="ARBA00022643"/>
    </source>
</evidence>
<dbReference type="Proteomes" id="UP000009073">
    <property type="component" value="Chromosome"/>
</dbReference>
<feature type="binding site" evidence="9">
    <location>
        <begin position="212"/>
        <end position="214"/>
    </location>
    <ligand>
        <name>FMN</name>
        <dbReference type="ChEBI" id="CHEBI:58210"/>
    </ligand>
</feature>
<keyword evidence="15" id="KW-1185">Reference proteome</keyword>
<feature type="binding site" evidence="9 12">
    <location>
        <position position="80"/>
    </location>
    <ligand>
        <name>FMN</name>
        <dbReference type="ChEBI" id="CHEBI:58210"/>
    </ligand>
</feature>
<feature type="active site" description="Proton donor" evidence="9 11">
    <location>
        <position position="110"/>
    </location>
</feature>
<comment type="catalytic activity">
    <reaction evidence="9">
        <text>5,6-dihydrouridine(16) in tRNA + NAD(+) = uridine(16) in tRNA + NADH + H(+)</text>
        <dbReference type="Rhea" id="RHEA:53380"/>
        <dbReference type="Rhea" id="RHEA-COMP:13543"/>
        <dbReference type="Rhea" id="RHEA-COMP:13544"/>
        <dbReference type="ChEBI" id="CHEBI:15378"/>
        <dbReference type="ChEBI" id="CHEBI:57540"/>
        <dbReference type="ChEBI" id="CHEBI:57945"/>
        <dbReference type="ChEBI" id="CHEBI:65315"/>
        <dbReference type="ChEBI" id="CHEBI:74443"/>
    </reaction>
</comment>